<dbReference type="AlphaFoldDB" id="A0A9J6DFN1"/>
<dbReference type="Proteomes" id="UP000821866">
    <property type="component" value="Chromosome 7"/>
</dbReference>
<feature type="region of interest" description="Disordered" evidence="1">
    <location>
        <begin position="186"/>
        <end position="243"/>
    </location>
</feature>
<feature type="signal peptide" evidence="2">
    <location>
        <begin position="1"/>
        <end position="19"/>
    </location>
</feature>
<feature type="region of interest" description="Disordered" evidence="1">
    <location>
        <begin position="137"/>
        <end position="161"/>
    </location>
</feature>
<reference evidence="3" key="2">
    <citation type="submission" date="2021-09" db="EMBL/GenBank/DDBJ databases">
        <authorList>
            <person name="Jia N."/>
            <person name="Wang J."/>
            <person name="Shi W."/>
            <person name="Du L."/>
            <person name="Sun Y."/>
            <person name="Zhan W."/>
            <person name="Jiang J."/>
            <person name="Wang Q."/>
            <person name="Zhang B."/>
            <person name="Ji P."/>
            <person name="Sakyi L.B."/>
            <person name="Cui X."/>
            <person name="Yuan T."/>
            <person name="Jiang B."/>
            <person name="Yang W."/>
            <person name="Lam T.T.-Y."/>
            <person name="Chang Q."/>
            <person name="Ding S."/>
            <person name="Wang X."/>
            <person name="Zhu J."/>
            <person name="Ruan X."/>
            <person name="Zhao L."/>
            <person name="Wei J."/>
            <person name="Que T."/>
            <person name="Du C."/>
            <person name="Cheng J."/>
            <person name="Dai P."/>
            <person name="Han X."/>
            <person name="Huang E."/>
            <person name="Gao Y."/>
            <person name="Liu J."/>
            <person name="Shao H."/>
            <person name="Ye R."/>
            <person name="Li L."/>
            <person name="Wei W."/>
            <person name="Wang X."/>
            <person name="Wang C."/>
            <person name="Huo Q."/>
            <person name="Li W."/>
            <person name="Guo W."/>
            <person name="Chen H."/>
            <person name="Chen S."/>
            <person name="Zhou L."/>
            <person name="Zhou L."/>
            <person name="Ni X."/>
            <person name="Tian J."/>
            <person name="Zhou Y."/>
            <person name="Sheng Y."/>
            <person name="Liu T."/>
            <person name="Pan Y."/>
            <person name="Xia L."/>
            <person name="Li J."/>
            <person name="Zhao F."/>
            <person name="Cao W."/>
        </authorList>
    </citation>
    <scope>NUCLEOTIDE SEQUENCE</scope>
    <source>
        <strain evidence="3">Rmic-2018</strain>
        <tissue evidence="3">Larvae</tissue>
    </source>
</reference>
<accession>A0A9J6DFN1</accession>
<keyword evidence="2" id="KW-0732">Signal</keyword>
<evidence type="ECO:0000256" key="1">
    <source>
        <dbReference type="SAM" id="MobiDB-lite"/>
    </source>
</evidence>
<name>A0A9J6DFN1_RHIMP</name>
<keyword evidence="4" id="KW-1185">Reference proteome</keyword>
<comment type="caution">
    <text evidence="3">The sequence shown here is derived from an EMBL/GenBank/DDBJ whole genome shotgun (WGS) entry which is preliminary data.</text>
</comment>
<reference evidence="3" key="1">
    <citation type="journal article" date="2020" name="Cell">
        <title>Large-Scale Comparative Analyses of Tick Genomes Elucidate Their Genetic Diversity and Vector Capacities.</title>
        <authorList>
            <consortium name="Tick Genome and Microbiome Consortium (TIGMIC)"/>
            <person name="Jia N."/>
            <person name="Wang J."/>
            <person name="Shi W."/>
            <person name="Du L."/>
            <person name="Sun Y."/>
            <person name="Zhan W."/>
            <person name="Jiang J.F."/>
            <person name="Wang Q."/>
            <person name="Zhang B."/>
            <person name="Ji P."/>
            <person name="Bell-Sakyi L."/>
            <person name="Cui X.M."/>
            <person name="Yuan T.T."/>
            <person name="Jiang B.G."/>
            <person name="Yang W.F."/>
            <person name="Lam T.T."/>
            <person name="Chang Q.C."/>
            <person name="Ding S.J."/>
            <person name="Wang X.J."/>
            <person name="Zhu J.G."/>
            <person name="Ruan X.D."/>
            <person name="Zhao L."/>
            <person name="Wei J.T."/>
            <person name="Ye R.Z."/>
            <person name="Que T.C."/>
            <person name="Du C.H."/>
            <person name="Zhou Y.H."/>
            <person name="Cheng J.X."/>
            <person name="Dai P.F."/>
            <person name="Guo W.B."/>
            <person name="Han X.H."/>
            <person name="Huang E.J."/>
            <person name="Li L.F."/>
            <person name="Wei W."/>
            <person name="Gao Y.C."/>
            <person name="Liu J.Z."/>
            <person name="Shao H.Z."/>
            <person name="Wang X."/>
            <person name="Wang C.C."/>
            <person name="Yang T.C."/>
            <person name="Huo Q.B."/>
            <person name="Li W."/>
            <person name="Chen H.Y."/>
            <person name="Chen S.E."/>
            <person name="Zhou L.G."/>
            <person name="Ni X.B."/>
            <person name="Tian J.H."/>
            <person name="Sheng Y."/>
            <person name="Liu T."/>
            <person name="Pan Y.S."/>
            <person name="Xia L.Y."/>
            <person name="Li J."/>
            <person name="Zhao F."/>
            <person name="Cao W.C."/>
        </authorList>
    </citation>
    <scope>NUCLEOTIDE SEQUENCE</scope>
    <source>
        <strain evidence="3">Rmic-2018</strain>
    </source>
</reference>
<gene>
    <name evidence="3" type="ORF">HPB51_003410</name>
</gene>
<organism evidence="3 4">
    <name type="scientific">Rhipicephalus microplus</name>
    <name type="common">Cattle tick</name>
    <name type="synonym">Boophilus microplus</name>
    <dbReference type="NCBI Taxonomy" id="6941"/>
    <lineage>
        <taxon>Eukaryota</taxon>
        <taxon>Metazoa</taxon>
        <taxon>Ecdysozoa</taxon>
        <taxon>Arthropoda</taxon>
        <taxon>Chelicerata</taxon>
        <taxon>Arachnida</taxon>
        <taxon>Acari</taxon>
        <taxon>Parasitiformes</taxon>
        <taxon>Ixodida</taxon>
        <taxon>Ixodoidea</taxon>
        <taxon>Ixodidae</taxon>
        <taxon>Rhipicephalinae</taxon>
        <taxon>Rhipicephalus</taxon>
        <taxon>Boophilus</taxon>
    </lineage>
</organism>
<dbReference type="EMBL" id="JABSTU010000009">
    <property type="protein sequence ID" value="KAH8020753.1"/>
    <property type="molecule type" value="Genomic_DNA"/>
</dbReference>
<dbReference type="VEuPathDB" id="VectorBase:LOC119174427"/>
<sequence>MAAFFAVVALLLCVRTSSGQGNSYSVSSFHHESFGPDGIVMGRSGYKDSTGKSRFTHYQVGKDGKRKFIRDDPEGDIESRSLLPDPSKVGFSFPGGFPGFPDPHIEFFKALGFPKSAFFPSFPQDLLPHDLLPPSVASGSGSYGQGVESRKGSTNNNFPTTSTTDFFGGSLLPPVITTHHFFPPDLLPRELQTTPSPGASGAKGTRPAPLPAPGLSETSPPQNRRIPLPPVPREQANQRYTLQ</sequence>
<evidence type="ECO:0000256" key="2">
    <source>
        <dbReference type="SAM" id="SignalP"/>
    </source>
</evidence>
<proteinExistence type="predicted"/>
<protein>
    <submittedName>
        <fullName evidence="3">Uncharacterized protein</fullName>
    </submittedName>
</protein>
<evidence type="ECO:0000313" key="4">
    <source>
        <dbReference type="Proteomes" id="UP000821866"/>
    </source>
</evidence>
<feature type="chain" id="PRO_5039929802" evidence="2">
    <location>
        <begin position="20"/>
        <end position="243"/>
    </location>
</feature>
<evidence type="ECO:0000313" key="3">
    <source>
        <dbReference type="EMBL" id="KAH8020753.1"/>
    </source>
</evidence>